<dbReference type="Proteomes" id="UP001501570">
    <property type="component" value="Unassembled WGS sequence"/>
</dbReference>
<dbReference type="SUPFAM" id="SSF89360">
    <property type="entry name" value="HesB-like domain"/>
    <property type="match status" value="1"/>
</dbReference>
<evidence type="ECO:0000313" key="1">
    <source>
        <dbReference type="EMBL" id="GAA5195843.1"/>
    </source>
</evidence>
<comment type="caution">
    <text evidence="1">The sequence shown here is derived from an EMBL/GenBank/DDBJ whole genome shotgun (WGS) entry which is preliminary data.</text>
</comment>
<accession>A0ABP9SHG5</accession>
<name>A0ABP9SHG5_9ACTN</name>
<gene>
    <name evidence="1" type="ORF">GCM10023322_63390</name>
</gene>
<dbReference type="Gene3D" id="2.60.300.12">
    <property type="entry name" value="HesB-like domain"/>
    <property type="match status" value="1"/>
</dbReference>
<reference evidence="2" key="1">
    <citation type="journal article" date="2019" name="Int. J. Syst. Evol. Microbiol.">
        <title>The Global Catalogue of Microorganisms (GCM) 10K type strain sequencing project: providing services to taxonomists for standard genome sequencing and annotation.</title>
        <authorList>
            <consortium name="The Broad Institute Genomics Platform"/>
            <consortium name="The Broad Institute Genome Sequencing Center for Infectious Disease"/>
            <person name="Wu L."/>
            <person name="Ma J."/>
        </authorList>
    </citation>
    <scope>NUCLEOTIDE SEQUENCE [LARGE SCALE GENOMIC DNA]</scope>
    <source>
        <strain evidence="2">JCM 18304</strain>
    </source>
</reference>
<organism evidence="1 2">
    <name type="scientific">Rugosimonospora acidiphila</name>
    <dbReference type="NCBI Taxonomy" id="556531"/>
    <lineage>
        <taxon>Bacteria</taxon>
        <taxon>Bacillati</taxon>
        <taxon>Actinomycetota</taxon>
        <taxon>Actinomycetes</taxon>
        <taxon>Micromonosporales</taxon>
        <taxon>Micromonosporaceae</taxon>
        <taxon>Rugosimonospora</taxon>
    </lineage>
</organism>
<sequence length="94" mass="9835">MLTLTDHAVTAVRGLTHQPNVPDGTGLRISTDPSRGALTLTVAAAPQMGDEVIDTAGARLFLDSEAATMLDDKSLDVTTDSQGGLEFRVGEQQP</sequence>
<dbReference type="EMBL" id="BAABJQ010000025">
    <property type="protein sequence ID" value="GAA5195843.1"/>
    <property type="molecule type" value="Genomic_DNA"/>
</dbReference>
<dbReference type="InterPro" id="IPR035903">
    <property type="entry name" value="HesB-like_dom_sf"/>
</dbReference>
<keyword evidence="2" id="KW-1185">Reference proteome</keyword>
<proteinExistence type="predicted"/>
<protein>
    <recommendedName>
        <fullName evidence="3">Fe-S cluster assembly iron-binding protein IscA</fullName>
    </recommendedName>
</protein>
<evidence type="ECO:0000313" key="2">
    <source>
        <dbReference type="Proteomes" id="UP001501570"/>
    </source>
</evidence>
<evidence type="ECO:0008006" key="3">
    <source>
        <dbReference type="Google" id="ProtNLM"/>
    </source>
</evidence>